<dbReference type="SUPFAM" id="SSF160240">
    <property type="entry name" value="Cation efflux protein cytoplasmic domain-like"/>
    <property type="match status" value="1"/>
</dbReference>
<keyword evidence="7" id="KW-0406">Ion transport</keyword>
<organism evidence="12 13">
    <name type="scientific">Marinobacterium aestuariivivens</name>
    <dbReference type="NCBI Taxonomy" id="1698799"/>
    <lineage>
        <taxon>Bacteria</taxon>
        <taxon>Pseudomonadati</taxon>
        <taxon>Pseudomonadota</taxon>
        <taxon>Gammaproteobacteria</taxon>
        <taxon>Oceanospirillales</taxon>
        <taxon>Oceanospirillaceae</taxon>
        <taxon>Marinobacterium</taxon>
    </lineage>
</organism>
<evidence type="ECO:0000256" key="3">
    <source>
        <dbReference type="ARBA" id="ARBA00022448"/>
    </source>
</evidence>
<evidence type="ECO:0000313" key="13">
    <source>
        <dbReference type="Proteomes" id="UP001596422"/>
    </source>
</evidence>
<dbReference type="InterPro" id="IPR050681">
    <property type="entry name" value="CDF/SLC30A"/>
</dbReference>
<evidence type="ECO:0000256" key="6">
    <source>
        <dbReference type="ARBA" id="ARBA00022989"/>
    </source>
</evidence>
<evidence type="ECO:0000256" key="7">
    <source>
        <dbReference type="ARBA" id="ARBA00023065"/>
    </source>
</evidence>
<keyword evidence="8 9" id="KW-0472">Membrane</keyword>
<dbReference type="InterPro" id="IPR027469">
    <property type="entry name" value="Cation_efflux_TMD_sf"/>
</dbReference>
<feature type="transmembrane region" description="Helical" evidence="9">
    <location>
        <begin position="23"/>
        <end position="44"/>
    </location>
</feature>
<keyword evidence="3" id="KW-0813">Transport</keyword>
<keyword evidence="5" id="KW-0864">Zinc transport</keyword>
<evidence type="ECO:0000259" key="10">
    <source>
        <dbReference type="Pfam" id="PF01545"/>
    </source>
</evidence>
<feature type="transmembrane region" description="Helical" evidence="9">
    <location>
        <begin position="122"/>
        <end position="146"/>
    </location>
</feature>
<evidence type="ECO:0000256" key="4">
    <source>
        <dbReference type="ARBA" id="ARBA00022692"/>
    </source>
</evidence>
<dbReference type="Pfam" id="PF16916">
    <property type="entry name" value="ZT_dimer"/>
    <property type="match status" value="1"/>
</dbReference>
<dbReference type="RefSeq" id="WP_379911384.1">
    <property type="nucleotide sequence ID" value="NZ_JBHSWE010000001.1"/>
</dbReference>
<evidence type="ECO:0000256" key="2">
    <source>
        <dbReference type="ARBA" id="ARBA00008873"/>
    </source>
</evidence>
<proteinExistence type="inferred from homology"/>
<sequence>MASSHGHAHGHEHHQGPADYNRAFAIGVGLNSLFVLIEAVYGLAADSLALLADAGHNLSDVLGLLLAWGASYLARQQMTHKRTFGLKKSTILAALINAIVLLIAIGGIAWEAVRRFDEPAPVAGMTVIVVAAIGIAVNTATMLLFMTDRRRDLNIQGAFLHMAADAAVSLGVVIAGVAMLYTGAYWIDPVVSLVIAAVIMISTWSLLKDSLNLAVDAVPEGIDALAVKQALGELPGVAAVHDLHIWGLSTTETALMAHLVRPDGDDHDKLIRAASEMLHQRFDIDHATLQVERSLQQCPSGARC</sequence>
<protein>
    <submittedName>
        <fullName evidence="12">Cation diffusion facilitator family transporter</fullName>
    </submittedName>
</protein>
<name>A0ABW2A615_9GAMM</name>
<dbReference type="Proteomes" id="UP001596422">
    <property type="component" value="Unassembled WGS sequence"/>
</dbReference>
<dbReference type="EMBL" id="JBHSWE010000001">
    <property type="protein sequence ID" value="MFC6672980.1"/>
    <property type="molecule type" value="Genomic_DNA"/>
</dbReference>
<dbReference type="InterPro" id="IPR036837">
    <property type="entry name" value="Cation_efflux_CTD_sf"/>
</dbReference>
<evidence type="ECO:0000256" key="5">
    <source>
        <dbReference type="ARBA" id="ARBA00022906"/>
    </source>
</evidence>
<dbReference type="SUPFAM" id="SSF161111">
    <property type="entry name" value="Cation efflux protein transmembrane domain-like"/>
    <property type="match status" value="1"/>
</dbReference>
<keyword evidence="4 9" id="KW-0812">Transmembrane</keyword>
<keyword evidence="5" id="KW-0862">Zinc</keyword>
<feature type="transmembrane region" description="Helical" evidence="9">
    <location>
        <begin position="90"/>
        <end position="110"/>
    </location>
</feature>
<evidence type="ECO:0000259" key="11">
    <source>
        <dbReference type="Pfam" id="PF16916"/>
    </source>
</evidence>
<evidence type="ECO:0000256" key="8">
    <source>
        <dbReference type="ARBA" id="ARBA00023136"/>
    </source>
</evidence>
<accession>A0ABW2A615</accession>
<feature type="transmembrane region" description="Helical" evidence="9">
    <location>
        <begin position="158"/>
        <end position="180"/>
    </location>
</feature>
<keyword evidence="13" id="KW-1185">Reference proteome</keyword>
<comment type="caution">
    <text evidence="12">The sequence shown here is derived from an EMBL/GenBank/DDBJ whole genome shotgun (WGS) entry which is preliminary data.</text>
</comment>
<feature type="domain" description="Cation efflux protein cytoplasmic" evidence="11">
    <location>
        <begin position="221"/>
        <end position="293"/>
    </location>
</feature>
<evidence type="ECO:0000256" key="1">
    <source>
        <dbReference type="ARBA" id="ARBA00004141"/>
    </source>
</evidence>
<dbReference type="InterPro" id="IPR002524">
    <property type="entry name" value="Cation_efflux"/>
</dbReference>
<feature type="transmembrane region" description="Helical" evidence="9">
    <location>
        <begin position="186"/>
        <end position="207"/>
    </location>
</feature>
<evidence type="ECO:0000256" key="9">
    <source>
        <dbReference type="SAM" id="Phobius"/>
    </source>
</evidence>
<dbReference type="Pfam" id="PF01545">
    <property type="entry name" value="Cation_efflux"/>
    <property type="match status" value="1"/>
</dbReference>
<dbReference type="InterPro" id="IPR027470">
    <property type="entry name" value="Cation_efflux_CTD"/>
</dbReference>
<dbReference type="PANTHER" id="PTHR11562:SF17">
    <property type="entry name" value="RE54080P-RELATED"/>
    <property type="match status" value="1"/>
</dbReference>
<comment type="similarity">
    <text evidence="2">Belongs to the cation diffusion facilitator (CDF) transporter (TC 2.A.4) family. SLC30A subfamily.</text>
</comment>
<evidence type="ECO:0000313" key="12">
    <source>
        <dbReference type="EMBL" id="MFC6672980.1"/>
    </source>
</evidence>
<reference evidence="13" key="1">
    <citation type="journal article" date="2019" name="Int. J. Syst. Evol. Microbiol.">
        <title>The Global Catalogue of Microorganisms (GCM) 10K type strain sequencing project: providing services to taxonomists for standard genome sequencing and annotation.</title>
        <authorList>
            <consortium name="The Broad Institute Genomics Platform"/>
            <consortium name="The Broad Institute Genome Sequencing Center for Infectious Disease"/>
            <person name="Wu L."/>
            <person name="Ma J."/>
        </authorList>
    </citation>
    <scope>NUCLEOTIDE SEQUENCE [LARGE SCALE GENOMIC DNA]</scope>
    <source>
        <strain evidence="13">NBRC 111756</strain>
    </source>
</reference>
<dbReference type="PANTHER" id="PTHR11562">
    <property type="entry name" value="CATION EFFLUX PROTEIN/ ZINC TRANSPORTER"/>
    <property type="match status" value="1"/>
</dbReference>
<gene>
    <name evidence="12" type="ORF">ACFQDL_24970</name>
</gene>
<comment type="subcellular location">
    <subcellularLocation>
        <location evidence="1">Membrane</location>
        <topology evidence="1">Multi-pass membrane protein</topology>
    </subcellularLocation>
</comment>
<dbReference type="InterPro" id="IPR058533">
    <property type="entry name" value="Cation_efflux_TM"/>
</dbReference>
<feature type="transmembrane region" description="Helical" evidence="9">
    <location>
        <begin position="56"/>
        <end position="74"/>
    </location>
</feature>
<keyword evidence="6 9" id="KW-1133">Transmembrane helix</keyword>
<dbReference type="Gene3D" id="1.20.1510.10">
    <property type="entry name" value="Cation efflux protein transmembrane domain"/>
    <property type="match status" value="1"/>
</dbReference>
<dbReference type="NCBIfam" id="TIGR01297">
    <property type="entry name" value="CDF"/>
    <property type="match status" value="1"/>
</dbReference>
<feature type="domain" description="Cation efflux protein transmembrane" evidence="10">
    <location>
        <begin position="26"/>
        <end position="211"/>
    </location>
</feature>